<sequence length="82" mass="9266">MQVFCRHRAEKALEAHWKRPINRKESATLVTALMNPQASVAHLILMENIGLRMNEAVQIYQSYAPQECHCDSDLESASQLAA</sequence>
<name>A0A6J4VNW7_9CYAN</name>
<organism evidence="1">
    <name type="scientific">uncultured Synechococcales cyanobacterium</name>
    <dbReference type="NCBI Taxonomy" id="1936017"/>
    <lineage>
        <taxon>Bacteria</taxon>
        <taxon>Bacillati</taxon>
        <taxon>Cyanobacteriota</taxon>
        <taxon>Cyanophyceae</taxon>
        <taxon>Synechococcales</taxon>
        <taxon>environmental samples</taxon>
    </lineage>
</organism>
<proteinExistence type="predicted"/>
<gene>
    <name evidence="1" type="ORF">AVDCRST_MAG81-3624</name>
</gene>
<dbReference type="EMBL" id="CADCWO010000165">
    <property type="protein sequence ID" value="CAA9581080.1"/>
    <property type="molecule type" value="Genomic_DNA"/>
</dbReference>
<protein>
    <submittedName>
        <fullName evidence="1">Uncharacterized protein</fullName>
    </submittedName>
</protein>
<accession>A0A6J4VNW7</accession>
<evidence type="ECO:0000313" key="1">
    <source>
        <dbReference type="EMBL" id="CAA9581080.1"/>
    </source>
</evidence>
<dbReference type="AlphaFoldDB" id="A0A6J4VNW7"/>
<reference evidence="1" key="1">
    <citation type="submission" date="2020-02" db="EMBL/GenBank/DDBJ databases">
        <authorList>
            <person name="Meier V. D."/>
        </authorList>
    </citation>
    <scope>NUCLEOTIDE SEQUENCE</scope>
    <source>
        <strain evidence="1">AVDCRST_MAG81</strain>
    </source>
</reference>